<dbReference type="PANTHER" id="PTHR43475">
    <property type="entry name" value="METHYLTHIORIBOSE-1-PHOSPHATE ISOMERASE"/>
    <property type="match status" value="1"/>
</dbReference>
<feature type="binding site" evidence="3">
    <location>
        <position position="207"/>
    </location>
    <ligand>
        <name>substrate</name>
    </ligand>
</feature>
<dbReference type="Gene3D" id="1.20.120.420">
    <property type="entry name" value="translation initiation factor eif-2b, domain 1"/>
    <property type="match status" value="1"/>
</dbReference>
<keyword evidence="3" id="KW-0486">Methionine biosynthesis</keyword>
<dbReference type="InterPro" id="IPR037171">
    <property type="entry name" value="NagB/RpiA_transferase-like"/>
</dbReference>
<evidence type="ECO:0000313" key="4">
    <source>
        <dbReference type="EMBL" id="HHQ16502.1"/>
    </source>
</evidence>
<keyword evidence="2 3" id="KW-0413">Isomerase</keyword>
<dbReference type="EC" id="5.3.1.23" evidence="3"/>
<dbReference type="InterPro" id="IPR000649">
    <property type="entry name" value="IF-2B-related"/>
</dbReference>
<proteinExistence type="inferred from homology"/>
<dbReference type="InterPro" id="IPR027363">
    <property type="entry name" value="M1Pi_N"/>
</dbReference>
<comment type="caution">
    <text evidence="4">The sequence shown here is derived from an EMBL/GenBank/DDBJ whole genome shotgun (WGS) entry which is preliminary data.</text>
</comment>
<dbReference type="FunFam" id="1.20.120.420:FF:000003">
    <property type="entry name" value="Methylthioribose-1-phosphate isomerase"/>
    <property type="match status" value="1"/>
</dbReference>
<reference evidence="4" key="1">
    <citation type="journal article" date="2020" name="mSystems">
        <title>Genome- and Community-Level Interaction Insights into Carbon Utilization and Element Cycling Functions of Hydrothermarchaeota in Hydrothermal Sediment.</title>
        <authorList>
            <person name="Zhou Z."/>
            <person name="Liu Y."/>
            <person name="Xu W."/>
            <person name="Pan J."/>
            <person name="Luo Z.H."/>
            <person name="Li M."/>
        </authorList>
    </citation>
    <scope>NUCLEOTIDE SEQUENCE [LARGE SCALE GENOMIC DNA]</scope>
    <source>
        <strain evidence="4">SpSt-106</strain>
    </source>
</reference>
<dbReference type="InterPro" id="IPR011559">
    <property type="entry name" value="Initiation_fac_2B_a/b/d"/>
</dbReference>
<comment type="function">
    <text evidence="3">Catalyzes the interconversion of methylthioribose-1-phosphate (MTR-1-P) into methylthioribulose-1-phosphate (MTRu-1-P).</text>
</comment>
<gene>
    <name evidence="3 4" type="primary">mtnA</name>
    <name evidence="4" type="ORF">ENM15_06795</name>
</gene>
<dbReference type="NCBIfam" id="TIGR00524">
    <property type="entry name" value="eIF-2B_rel"/>
    <property type="match status" value="1"/>
</dbReference>
<name>A0A7V5XHG8_9BACT</name>
<sequence>MKAWFWTEKGLYLLDQRKLPLEEKYIFCDNLNKIRTAIKEMVVRGAPAIGICSAIGFVIEFKNFLSSLKSEEILVHKVEEEIGKISNLLVTSRPTAVNLSWAVSRLRKISLNFLEKFKEKINKSKLKQLEELLEKEALRIWEEDIEANLAIGEYGKDILPKGGILTHCNTGALATGGYGTALGVIRKFYEKNKKIKIFVDETRPFLQGARLTAWELYKLKIPYTLITDNAAGFLMQKGEISAVIVGADRITKNGDTANKIGTYSLAILANFHNIPFFVAAPSSTFDLNIENREKIPIEIRPSKEVLTCYKSKIAPSKAKAYNIAFDITPGELISAIITEKGIIYPPYEKNIPKILKEK</sequence>
<dbReference type="HAMAP" id="MF_01678">
    <property type="entry name" value="Salvage_MtnA"/>
    <property type="match status" value="1"/>
</dbReference>
<dbReference type="InterPro" id="IPR042529">
    <property type="entry name" value="IF_2B-like_C"/>
</dbReference>
<dbReference type="NCBIfam" id="NF004326">
    <property type="entry name" value="PRK05720.1"/>
    <property type="match status" value="1"/>
</dbReference>
<dbReference type="AlphaFoldDB" id="A0A7V5XHG8"/>
<dbReference type="Gene3D" id="3.40.50.10470">
    <property type="entry name" value="Translation initiation factor eif-2b, domain 2"/>
    <property type="match status" value="1"/>
</dbReference>
<feature type="binding site" evidence="3">
    <location>
        <begin position="258"/>
        <end position="259"/>
    </location>
    <ligand>
        <name>substrate</name>
    </ligand>
</feature>
<evidence type="ECO:0000256" key="3">
    <source>
        <dbReference type="HAMAP-Rule" id="MF_01678"/>
    </source>
</evidence>
<dbReference type="InterPro" id="IPR005251">
    <property type="entry name" value="IF-M1Pi"/>
</dbReference>
<feature type="binding site" evidence="3">
    <location>
        <begin position="44"/>
        <end position="46"/>
    </location>
    <ligand>
        <name>substrate</name>
    </ligand>
</feature>
<comment type="similarity">
    <text evidence="3">Belongs to the EIF-2B alpha/beta/delta subunits family. MtnA subfamily.</text>
</comment>
<dbReference type="PANTHER" id="PTHR43475:SF1">
    <property type="entry name" value="METHYLTHIORIBOSE-1-PHOSPHATE ISOMERASE"/>
    <property type="match status" value="1"/>
</dbReference>
<dbReference type="Pfam" id="PF01008">
    <property type="entry name" value="IF-2B"/>
    <property type="match status" value="1"/>
</dbReference>
<feature type="binding site" evidence="3">
    <location>
        <position position="93"/>
    </location>
    <ligand>
        <name>substrate</name>
    </ligand>
</feature>
<dbReference type="FunFam" id="3.40.50.10470:FF:000006">
    <property type="entry name" value="Methylthioribose-1-phosphate isomerase"/>
    <property type="match status" value="1"/>
</dbReference>
<comment type="catalytic activity">
    <reaction evidence="3">
        <text>5-(methylsulfanyl)-alpha-D-ribose 1-phosphate = 5-(methylsulfanyl)-D-ribulose 1-phosphate</text>
        <dbReference type="Rhea" id="RHEA:19989"/>
        <dbReference type="ChEBI" id="CHEBI:58533"/>
        <dbReference type="ChEBI" id="CHEBI:58548"/>
        <dbReference type="EC" id="5.3.1.23"/>
    </reaction>
</comment>
<feature type="site" description="Transition state stabilizer" evidence="3">
    <location>
        <position position="168"/>
    </location>
</feature>
<comment type="pathway">
    <text evidence="3">Amino-acid biosynthesis; L-methionine biosynthesis via salvage pathway; L-methionine from S-methyl-5-thio-alpha-D-ribose 1-phosphate: step 1/6.</text>
</comment>
<evidence type="ECO:0000256" key="2">
    <source>
        <dbReference type="ARBA" id="ARBA00023235"/>
    </source>
</evidence>
<dbReference type="NCBIfam" id="TIGR00512">
    <property type="entry name" value="salvage_mtnA"/>
    <property type="match status" value="1"/>
</dbReference>
<dbReference type="UniPathway" id="UPA00904">
    <property type="reaction ID" value="UER00874"/>
</dbReference>
<organism evidence="4">
    <name type="scientific">Thermodesulfobacterium geofontis</name>
    <dbReference type="NCBI Taxonomy" id="1295609"/>
    <lineage>
        <taxon>Bacteria</taxon>
        <taxon>Pseudomonadati</taxon>
        <taxon>Thermodesulfobacteriota</taxon>
        <taxon>Thermodesulfobacteria</taxon>
        <taxon>Thermodesulfobacteriales</taxon>
        <taxon>Thermodesulfobacteriaceae</taxon>
        <taxon>Thermodesulfobacterium</taxon>
    </lineage>
</organism>
<feature type="active site" description="Proton donor" evidence="3">
    <location>
        <position position="248"/>
    </location>
</feature>
<protein>
    <recommendedName>
        <fullName evidence="3">Methylthioribose-1-phosphate isomerase</fullName>
        <shortName evidence="3">M1Pi</shortName>
        <shortName evidence="3">MTR-1-P isomerase</shortName>
        <ecNumber evidence="3">5.3.1.23</ecNumber>
    </recommendedName>
    <alternativeName>
        <fullName evidence="3">S-methyl-5-thioribose-1-phosphate isomerase</fullName>
    </alternativeName>
</protein>
<dbReference type="EMBL" id="DRWR01000113">
    <property type="protein sequence ID" value="HHQ16502.1"/>
    <property type="molecule type" value="Genomic_DNA"/>
</dbReference>
<evidence type="ECO:0000256" key="1">
    <source>
        <dbReference type="ARBA" id="ARBA00022605"/>
    </source>
</evidence>
<dbReference type="SUPFAM" id="SSF100950">
    <property type="entry name" value="NagB/RpiA/CoA transferase-like"/>
    <property type="match status" value="1"/>
</dbReference>
<accession>A0A7V5XHG8</accession>
<keyword evidence="1 3" id="KW-0028">Amino-acid biosynthesis</keyword>
<dbReference type="GO" id="GO:0019509">
    <property type="term" value="P:L-methionine salvage from methylthioadenosine"/>
    <property type="evidence" value="ECO:0007669"/>
    <property type="project" value="UniProtKB-UniRule"/>
</dbReference>
<dbReference type="GO" id="GO:0046523">
    <property type="term" value="F:S-methyl-5-thioribose-1-phosphate isomerase activity"/>
    <property type="evidence" value="ECO:0007669"/>
    <property type="project" value="UniProtKB-UniRule"/>
</dbReference>